<name>A0ABP3QPH4_9ACTN</name>
<evidence type="ECO:0000313" key="3">
    <source>
        <dbReference type="Proteomes" id="UP001500668"/>
    </source>
</evidence>
<keyword evidence="3" id="KW-1185">Reference proteome</keyword>
<reference evidence="3" key="1">
    <citation type="journal article" date="2019" name="Int. J. Syst. Evol. Microbiol.">
        <title>The Global Catalogue of Microorganisms (GCM) 10K type strain sequencing project: providing services to taxonomists for standard genome sequencing and annotation.</title>
        <authorList>
            <consortium name="The Broad Institute Genomics Platform"/>
            <consortium name="The Broad Institute Genome Sequencing Center for Infectious Disease"/>
            <person name="Wu L."/>
            <person name="Ma J."/>
        </authorList>
    </citation>
    <scope>NUCLEOTIDE SEQUENCE [LARGE SCALE GENOMIC DNA]</scope>
    <source>
        <strain evidence="3">JCM 5067</strain>
    </source>
</reference>
<comment type="caution">
    <text evidence="2">The sequence shown here is derived from an EMBL/GenBank/DDBJ whole genome shotgun (WGS) entry which is preliminary data.</text>
</comment>
<feature type="compositionally biased region" description="Low complexity" evidence="1">
    <location>
        <begin position="39"/>
        <end position="51"/>
    </location>
</feature>
<protein>
    <submittedName>
        <fullName evidence="2">Uncharacterized protein</fullName>
    </submittedName>
</protein>
<accession>A0ABP3QPH4</accession>
<proteinExistence type="predicted"/>
<gene>
    <name evidence="2" type="ORF">GCM10010394_22880</name>
</gene>
<feature type="region of interest" description="Disordered" evidence="1">
    <location>
        <begin position="29"/>
        <end position="62"/>
    </location>
</feature>
<evidence type="ECO:0000256" key="1">
    <source>
        <dbReference type="SAM" id="MobiDB-lite"/>
    </source>
</evidence>
<dbReference type="Proteomes" id="UP001500668">
    <property type="component" value="Unassembled WGS sequence"/>
</dbReference>
<evidence type="ECO:0000313" key="2">
    <source>
        <dbReference type="EMBL" id="GAA0593015.1"/>
    </source>
</evidence>
<dbReference type="EMBL" id="BAAACA010000014">
    <property type="protein sequence ID" value="GAA0593015.1"/>
    <property type="molecule type" value="Genomic_DNA"/>
</dbReference>
<sequence>MSFVRWRARESEDLPLPVRDERVRRIGGLVGGPAAAGTYRARPPSRPRYAAGSIHDSRRRVP</sequence>
<organism evidence="2 3">
    <name type="scientific">Streptomyces crystallinus</name>
    <dbReference type="NCBI Taxonomy" id="68191"/>
    <lineage>
        <taxon>Bacteria</taxon>
        <taxon>Bacillati</taxon>
        <taxon>Actinomycetota</taxon>
        <taxon>Actinomycetes</taxon>
        <taxon>Kitasatosporales</taxon>
        <taxon>Streptomycetaceae</taxon>
        <taxon>Streptomyces</taxon>
    </lineage>
</organism>